<protein>
    <submittedName>
        <fullName evidence="1">GxxExxY protein</fullName>
    </submittedName>
</protein>
<gene>
    <name evidence="1" type="ORF">HNP98_000713</name>
</gene>
<organism evidence="1 2">
    <name type="scientific">Hymenobacter caeli</name>
    <dbReference type="NCBI Taxonomy" id="2735894"/>
    <lineage>
        <taxon>Bacteria</taxon>
        <taxon>Pseudomonadati</taxon>
        <taxon>Bacteroidota</taxon>
        <taxon>Cytophagia</taxon>
        <taxon>Cytophagales</taxon>
        <taxon>Hymenobacteraceae</taxon>
        <taxon>Hymenobacter</taxon>
    </lineage>
</organism>
<proteinExistence type="predicted"/>
<dbReference type="EMBL" id="JABSNP010000003">
    <property type="protein sequence ID" value="NRT17902.1"/>
    <property type="molecule type" value="Genomic_DNA"/>
</dbReference>
<dbReference type="InterPro" id="IPR026350">
    <property type="entry name" value="GxxExxY"/>
</dbReference>
<dbReference type="Proteomes" id="UP000779507">
    <property type="component" value="Unassembled WGS sequence"/>
</dbReference>
<sequence>MQEQEQLYKPENVAAGHIMRAAFRVHSALGPGLYESVYEAALAHELRKLGLAVETQVGLPVVYDGIRLDVGFRVDILVEQKVIVELKSVEHLAPVHSKQLLNYLHLSRLKLGLLINFNVISLKEHIIRLVNGL</sequence>
<name>A0ABX2FLT5_9BACT</name>
<keyword evidence="2" id="KW-1185">Reference proteome</keyword>
<dbReference type="NCBIfam" id="TIGR04256">
    <property type="entry name" value="GxxExxY"/>
    <property type="match status" value="1"/>
</dbReference>
<accession>A0ABX2FLT5</accession>
<evidence type="ECO:0000313" key="1">
    <source>
        <dbReference type="EMBL" id="NRT17902.1"/>
    </source>
</evidence>
<reference evidence="1 2" key="1">
    <citation type="submission" date="2020-05" db="EMBL/GenBank/DDBJ databases">
        <title>Genomic Encyclopedia of Type Strains, Phase IV (KMG-V): Genome sequencing to study the core and pangenomes of soil and plant-associated prokaryotes.</title>
        <authorList>
            <person name="Whitman W."/>
        </authorList>
    </citation>
    <scope>NUCLEOTIDE SEQUENCE [LARGE SCALE GENOMIC DNA]</scope>
    <source>
        <strain evidence="1 2">9A</strain>
    </source>
</reference>
<dbReference type="RefSeq" id="WP_173808680.1">
    <property type="nucleotide sequence ID" value="NZ_JABSNP010000003.1"/>
</dbReference>
<dbReference type="Pfam" id="PF13366">
    <property type="entry name" value="PDDEXK_3"/>
    <property type="match status" value="1"/>
</dbReference>
<comment type="caution">
    <text evidence="1">The sequence shown here is derived from an EMBL/GenBank/DDBJ whole genome shotgun (WGS) entry which is preliminary data.</text>
</comment>
<evidence type="ECO:0000313" key="2">
    <source>
        <dbReference type="Proteomes" id="UP000779507"/>
    </source>
</evidence>